<evidence type="ECO:0000259" key="13">
    <source>
        <dbReference type="SMART" id="SM00093"/>
    </source>
</evidence>
<evidence type="ECO:0000256" key="6">
    <source>
        <dbReference type="ARBA" id="ARBA00022900"/>
    </source>
</evidence>
<dbReference type="InterPro" id="IPR042178">
    <property type="entry name" value="Serpin_sf_1"/>
</dbReference>
<dbReference type="SUPFAM" id="SSF56574">
    <property type="entry name" value="Serpins"/>
    <property type="match status" value="1"/>
</dbReference>
<evidence type="ECO:0000313" key="14">
    <source>
        <dbReference type="EMBL" id="KAG2467894.1"/>
    </source>
</evidence>
<evidence type="ECO:0000256" key="2">
    <source>
        <dbReference type="ARBA" id="ARBA00009500"/>
    </source>
</evidence>
<accession>A0A8X8BUY7</accession>
<evidence type="ECO:0000313" key="15">
    <source>
        <dbReference type="Proteomes" id="UP000886611"/>
    </source>
</evidence>
<keyword evidence="7" id="KW-0325">Glycoprotein</keyword>
<feature type="non-terminal residue" evidence="14">
    <location>
        <position position="513"/>
    </location>
</feature>
<keyword evidence="6" id="KW-0722">Serine protease inhibitor</keyword>
<dbReference type="Gene3D" id="2.30.39.10">
    <property type="entry name" value="Alpha-1-antitrypsin, domain 1"/>
    <property type="match status" value="1"/>
</dbReference>
<dbReference type="PANTHER" id="PTHR11461">
    <property type="entry name" value="SERINE PROTEASE INHIBITOR, SERPIN"/>
    <property type="match status" value="1"/>
</dbReference>
<evidence type="ECO:0000256" key="12">
    <source>
        <dbReference type="RuleBase" id="RU000411"/>
    </source>
</evidence>
<dbReference type="Gene3D" id="3.30.497.10">
    <property type="entry name" value="Antithrombin, subunit I, domain 2"/>
    <property type="match status" value="1"/>
</dbReference>
<evidence type="ECO:0000256" key="11">
    <source>
        <dbReference type="ARBA" id="ARBA00066062"/>
    </source>
</evidence>
<keyword evidence="5" id="KW-0732">Signal</keyword>
<dbReference type="InterPro" id="IPR023796">
    <property type="entry name" value="Serpin_dom"/>
</dbReference>
<dbReference type="InterPro" id="IPR000215">
    <property type="entry name" value="Serpin_fam"/>
</dbReference>
<dbReference type="PANTHER" id="PTHR11461:SF49">
    <property type="entry name" value="PLASMINOGEN ACTIVATOR INHIBITOR 1"/>
    <property type="match status" value="1"/>
</dbReference>
<name>A0A8X8BUY7_POLSE</name>
<dbReference type="SMART" id="SM00093">
    <property type="entry name" value="SERPIN"/>
    <property type="match status" value="1"/>
</dbReference>
<keyword evidence="4" id="KW-0646">Protease inhibitor</keyword>
<comment type="similarity">
    <text evidence="2 12">Belongs to the serpin family.</text>
</comment>
<evidence type="ECO:0000256" key="8">
    <source>
        <dbReference type="ARBA" id="ARBA00040523"/>
    </source>
</evidence>
<dbReference type="GO" id="GO:0061044">
    <property type="term" value="P:negative regulation of vascular wound healing"/>
    <property type="evidence" value="ECO:0007669"/>
    <property type="project" value="TreeGrafter"/>
</dbReference>
<dbReference type="InterPro" id="IPR036186">
    <property type="entry name" value="Serpin_sf"/>
</dbReference>
<dbReference type="EMBL" id="JAATIS010000485">
    <property type="protein sequence ID" value="KAG2467894.1"/>
    <property type="molecule type" value="Genomic_DNA"/>
</dbReference>
<proteinExistence type="inferred from homology"/>
<dbReference type="Proteomes" id="UP000886611">
    <property type="component" value="Unassembled WGS sequence"/>
</dbReference>
<dbReference type="Pfam" id="PF00079">
    <property type="entry name" value="Serpin"/>
    <property type="match status" value="1"/>
</dbReference>
<organism evidence="14 15">
    <name type="scientific">Polypterus senegalus</name>
    <name type="common">Senegal bichir</name>
    <dbReference type="NCBI Taxonomy" id="55291"/>
    <lineage>
        <taxon>Eukaryota</taxon>
        <taxon>Metazoa</taxon>
        <taxon>Chordata</taxon>
        <taxon>Craniata</taxon>
        <taxon>Vertebrata</taxon>
        <taxon>Euteleostomi</taxon>
        <taxon>Actinopterygii</taxon>
        <taxon>Polypteriformes</taxon>
        <taxon>Polypteridae</taxon>
        <taxon>Polypterus</taxon>
    </lineage>
</organism>
<evidence type="ECO:0000256" key="3">
    <source>
        <dbReference type="ARBA" id="ARBA00022525"/>
    </source>
</evidence>
<dbReference type="GO" id="GO:0010757">
    <property type="term" value="P:negative regulation of plasminogen activation"/>
    <property type="evidence" value="ECO:0007669"/>
    <property type="project" value="TreeGrafter"/>
</dbReference>
<dbReference type="InterPro" id="IPR023795">
    <property type="entry name" value="Serpin_CS"/>
</dbReference>
<dbReference type="GO" id="GO:0005615">
    <property type="term" value="C:extracellular space"/>
    <property type="evidence" value="ECO:0007669"/>
    <property type="project" value="InterPro"/>
</dbReference>
<dbReference type="AlphaFoldDB" id="A0A8X8BUY7"/>
<feature type="non-terminal residue" evidence="14">
    <location>
        <position position="1"/>
    </location>
</feature>
<dbReference type="FunFam" id="2.30.39.10:FF:000006">
    <property type="entry name" value="Plasminogen activator inhibitor 1"/>
    <property type="match status" value="1"/>
</dbReference>
<protein>
    <recommendedName>
        <fullName evidence="8">Plasminogen activator inhibitor 1</fullName>
    </recommendedName>
    <alternativeName>
        <fullName evidence="9">Endothelial plasminogen activator inhibitor</fullName>
    </alternativeName>
    <alternativeName>
        <fullName evidence="10">Serpin E1</fullName>
    </alternativeName>
</protein>
<sequence length="513" mass="57827">MAADDRIHCCCVDHMQGFSPADPAKLHPTEQEKLQFNNVELSAQIRQETSDHVRNRMKTFTFFLLLVGGALSNKVADSDVDFGNKVFWKVLESPLAQRNLVLSPYGVSSVLRMLQLGADGRTHMQMRAALGYSVQDRGVPHIQRKLQKELSSETALKVANAVFVQRTLLLEKVYRRSFLKTFQQSIHQVDFTDPQMAVGVINHWVSDHTDGMISKFLHQDSINVQTQLLLLNAIHFQGKWKVPFDPKGTHERLFHMANGSTVLVPMMQQTNRFSYGEFVTPDGVDYDVIELPYQGDALGMLLLSPFQKDVPLSALIQHIDNQVLKQWRKEMRPLSRQLILPRFTISTETELNGVLSDLGMNDMFSMLDADFSKITVADENLYVSKVLQKVKIEVNEEGTKGSAATAAIMYSRMAIEEVTLDRPFLFLVQHKPTGTVLFMGQQSYSESNVENCFKKLPLGLVLSQMPRCYTAPSSKIPQSQENLDILDICLVARSSILDVSQECKDLAVCCPPE</sequence>
<comment type="subunit">
    <text evidence="11">Forms a heterodimer with TMPRSS7. Interacts with VTN. Binds LRP1B; binding is followed by internalization and degradation. Interacts with PPP1CB. In complex with PLAU/uPA, interacts with PLAUR/uPAR. Interacts with SORL1 and LRP1, either alone or in complex with PLAU; these interactions are abolished in the presence of LRPAP1/RAP. The ternary complex composed of PLAUR-PLAU-PAI1 also interacts with SORL1. Interacts with PLAT/tPA. Also interacts with SORL1, when complexed to PLAT/tPA.</text>
</comment>
<dbReference type="GO" id="GO:0004867">
    <property type="term" value="F:serine-type endopeptidase inhibitor activity"/>
    <property type="evidence" value="ECO:0007669"/>
    <property type="project" value="UniProtKB-KW"/>
</dbReference>
<evidence type="ECO:0000256" key="1">
    <source>
        <dbReference type="ARBA" id="ARBA00004613"/>
    </source>
</evidence>
<comment type="caution">
    <text evidence="14">The sequence shown here is derived from an EMBL/GenBank/DDBJ whole genome shotgun (WGS) entry which is preliminary data.</text>
</comment>
<dbReference type="InterPro" id="IPR042185">
    <property type="entry name" value="Serpin_sf_2"/>
</dbReference>
<dbReference type="PROSITE" id="PS00284">
    <property type="entry name" value="SERPIN"/>
    <property type="match status" value="1"/>
</dbReference>
<comment type="subcellular location">
    <subcellularLocation>
        <location evidence="1">Secreted</location>
    </subcellularLocation>
</comment>
<evidence type="ECO:0000256" key="9">
    <source>
        <dbReference type="ARBA" id="ARBA00041825"/>
    </source>
</evidence>
<feature type="domain" description="Serpin" evidence="13">
    <location>
        <begin position="84"/>
        <end position="445"/>
    </location>
</feature>
<evidence type="ECO:0000256" key="10">
    <source>
        <dbReference type="ARBA" id="ARBA00043166"/>
    </source>
</evidence>
<keyword evidence="3" id="KW-0964">Secreted</keyword>
<evidence type="ECO:0000256" key="4">
    <source>
        <dbReference type="ARBA" id="ARBA00022690"/>
    </source>
</evidence>
<dbReference type="FunFam" id="3.30.497.10:FF:000006">
    <property type="entry name" value="Plasminogen activator inhibitor 1"/>
    <property type="match status" value="1"/>
</dbReference>
<reference evidence="14 15" key="1">
    <citation type="journal article" date="2021" name="Cell">
        <title>Tracing the genetic footprints of vertebrate landing in non-teleost ray-finned fishes.</title>
        <authorList>
            <person name="Bi X."/>
            <person name="Wang K."/>
            <person name="Yang L."/>
            <person name="Pan H."/>
            <person name="Jiang H."/>
            <person name="Wei Q."/>
            <person name="Fang M."/>
            <person name="Yu H."/>
            <person name="Zhu C."/>
            <person name="Cai Y."/>
            <person name="He Y."/>
            <person name="Gan X."/>
            <person name="Zeng H."/>
            <person name="Yu D."/>
            <person name="Zhu Y."/>
            <person name="Jiang H."/>
            <person name="Qiu Q."/>
            <person name="Yang H."/>
            <person name="Zhang Y.E."/>
            <person name="Wang W."/>
            <person name="Zhu M."/>
            <person name="He S."/>
            <person name="Zhang G."/>
        </authorList>
    </citation>
    <scope>NUCLEOTIDE SEQUENCE [LARGE SCALE GENOMIC DNA]</scope>
    <source>
        <strain evidence="14">Bchr_013</strain>
    </source>
</reference>
<evidence type="ECO:0000256" key="5">
    <source>
        <dbReference type="ARBA" id="ARBA00022729"/>
    </source>
</evidence>
<gene>
    <name evidence="14" type="primary">Serpine1</name>
    <name evidence="14" type="ORF">GTO96_0014680</name>
</gene>
<evidence type="ECO:0000256" key="7">
    <source>
        <dbReference type="ARBA" id="ARBA00023180"/>
    </source>
</evidence>
<keyword evidence="15" id="KW-1185">Reference proteome</keyword>